<dbReference type="InterPro" id="IPR000086">
    <property type="entry name" value="NUDIX_hydrolase_dom"/>
</dbReference>
<accession>A0A1G1WRE3</accession>
<comment type="cofactor">
    <cofactor evidence="1">
        <name>Mg(2+)</name>
        <dbReference type="ChEBI" id="CHEBI:18420"/>
    </cofactor>
</comment>
<dbReference type="SUPFAM" id="SSF55811">
    <property type="entry name" value="Nudix"/>
    <property type="match status" value="1"/>
</dbReference>
<evidence type="ECO:0000259" key="3">
    <source>
        <dbReference type="PROSITE" id="PS51462"/>
    </source>
</evidence>
<evidence type="ECO:0000256" key="1">
    <source>
        <dbReference type="ARBA" id="ARBA00001946"/>
    </source>
</evidence>
<dbReference type="PANTHER" id="PTHR43046">
    <property type="entry name" value="GDP-MANNOSE MANNOSYL HYDROLASE"/>
    <property type="match status" value="1"/>
</dbReference>
<dbReference type="AlphaFoldDB" id="A0A1G1WRE3"/>
<gene>
    <name evidence="4" type="ORF">A3J50_03245</name>
</gene>
<feature type="domain" description="Nudix hydrolase" evidence="3">
    <location>
        <begin position="10"/>
        <end position="141"/>
    </location>
</feature>
<evidence type="ECO:0000256" key="2">
    <source>
        <dbReference type="ARBA" id="ARBA00022801"/>
    </source>
</evidence>
<dbReference type="EMBL" id="MHCX01000002">
    <property type="protein sequence ID" value="OGY30299.1"/>
    <property type="molecule type" value="Genomic_DNA"/>
</dbReference>
<reference evidence="4 5" key="1">
    <citation type="journal article" date="2016" name="Nat. Commun.">
        <title>Thousands of microbial genomes shed light on interconnected biogeochemical processes in an aquifer system.</title>
        <authorList>
            <person name="Anantharaman K."/>
            <person name="Brown C.T."/>
            <person name="Hug L.A."/>
            <person name="Sharon I."/>
            <person name="Castelle C.J."/>
            <person name="Probst A.J."/>
            <person name="Thomas B.C."/>
            <person name="Singh A."/>
            <person name="Wilkins M.J."/>
            <person name="Karaoz U."/>
            <person name="Brodie E.L."/>
            <person name="Williams K.H."/>
            <person name="Hubbard S.S."/>
            <person name="Banfield J.F."/>
        </authorList>
    </citation>
    <scope>NUCLEOTIDE SEQUENCE [LARGE SCALE GENOMIC DNA]</scope>
</reference>
<comment type="caution">
    <text evidence="4">The sequence shown here is derived from an EMBL/GenBank/DDBJ whole genome shotgun (WGS) entry which is preliminary data.</text>
</comment>
<dbReference type="Gene3D" id="3.90.79.10">
    <property type="entry name" value="Nucleoside Triphosphate Pyrophosphohydrolase"/>
    <property type="match status" value="1"/>
</dbReference>
<keyword evidence="2" id="KW-0378">Hydrolase</keyword>
<protein>
    <recommendedName>
        <fullName evidence="3">Nudix hydrolase domain-containing protein</fullName>
    </recommendedName>
</protein>
<dbReference type="GO" id="GO:0016787">
    <property type="term" value="F:hydrolase activity"/>
    <property type="evidence" value="ECO:0007669"/>
    <property type="project" value="UniProtKB-KW"/>
</dbReference>
<sequence length="154" mass="17964">MSIIKKDRFKLVPAVFLLFFKEDKLLLLHRANTGHNDGKYGLVSGHVDGEESVRRAGVREAYEEVGVSINENDLRFVHVMHRRKGSNDHERVDFYFVVEKWQSEPGNTEPDKCDDLSWFPIEQLPKNLIDYVQVAIESFRQGHLYSEFGWDKNP</sequence>
<evidence type="ECO:0000313" key="5">
    <source>
        <dbReference type="Proteomes" id="UP000177821"/>
    </source>
</evidence>
<dbReference type="InterPro" id="IPR015797">
    <property type="entry name" value="NUDIX_hydrolase-like_dom_sf"/>
</dbReference>
<dbReference type="PROSITE" id="PS51462">
    <property type="entry name" value="NUDIX"/>
    <property type="match status" value="1"/>
</dbReference>
<proteinExistence type="predicted"/>
<dbReference type="CDD" id="cd04683">
    <property type="entry name" value="NUDIX_Hydrolase"/>
    <property type="match status" value="1"/>
</dbReference>
<dbReference type="PANTHER" id="PTHR43046:SF16">
    <property type="entry name" value="ADP-RIBOSE PYROPHOSPHATASE YJHB-RELATED"/>
    <property type="match status" value="1"/>
</dbReference>
<dbReference type="Pfam" id="PF00293">
    <property type="entry name" value="NUDIX"/>
    <property type="match status" value="1"/>
</dbReference>
<evidence type="ECO:0000313" key="4">
    <source>
        <dbReference type="EMBL" id="OGY30299.1"/>
    </source>
</evidence>
<dbReference type="Proteomes" id="UP000177821">
    <property type="component" value="Unassembled WGS sequence"/>
</dbReference>
<organism evidence="4 5">
    <name type="scientific">Candidatus Woykebacteria bacterium RIFCSPHIGHO2_02_FULL_43_16b</name>
    <dbReference type="NCBI Taxonomy" id="1802601"/>
    <lineage>
        <taxon>Bacteria</taxon>
        <taxon>Candidatus Woykeibacteriota</taxon>
    </lineage>
</organism>
<name>A0A1G1WRE3_9BACT</name>